<evidence type="ECO:0000256" key="2">
    <source>
        <dbReference type="ARBA" id="ARBA00022618"/>
    </source>
</evidence>
<evidence type="ECO:0000256" key="6">
    <source>
        <dbReference type="ARBA" id="ARBA00022763"/>
    </source>
</evidence>
<dbReference type="PANTHER" id="PTHR45674">
    <property type="entry name" value="DNA LIGASE 1/3 FAMILY MEMBER"/>
    <property type="match status" value="1"/>
</dbReference>
<accession>A0A919M3H9</accession>
<comment type="catalytic activity">
    <reaction evidence="12 14">
        <text>ATP + (deoxyribonucleotide)n-3'-hydroxyl + 5'-phospho-(deoxyribonucleotide)m = (deoxyribonucleotide)n+m + AMP + diphosphate.</text>
        <dbReference type="EC" id="6.5.1.1"/>
    </reaction>
</comment>
<dbReference type="SUPFAM" id="SSF56091">
    <property type="entry name" value="DNA ligase/mRNA capping enzyme, catalytic domain"/>
    <property type="match status" value="1"/>
</dbReference>
<evidence type="ECO:0000313" key="18">
    <source>
        <dbReference type="EMBL" id="GID64567.1"/>
    </source>
</evidence>
<organism evidence="18 19">
    <name type="scientific">Actinoplanes cyaneus</name>
    <dbReference type="NCBI Taxonomy" id="52696"/>
    <lineage>
        <taxon>Bacteria</taxon>
        <taxon>Bacillati</taxon>
        <taxon>Actinomycetota</taxon>
        <taxon>Actinomycetes</taxon>
        <taxon>Micromonosporales</taxon>
        <taxon>Micromonosporaceae</taxon>
        <taxon>Actinoplanes</taxon>
    </lineage>
</organism>
<keyword evidence="9 14" id="KW-0233">DNA recombination</keyword>
<evidence type="ECO:0000256" key="1">
    <source>
        <dbReference type="ARBA" id="ARBA00022598"/>
    </source>
</evidence>
<keyword evidence="4" id="KW-0479">Metal-binding</keyword>
<protein>
    <recommendedName>
        <fullName evidence="14">DNA ligase</fullName>
        <ecNumber evidence="14">6.5.1.1</ecNumber>
    </recommendedName>
</protein>
<evidence type="ECO:0000256" key="8">
    <source>
        <dbReference type="ARBA" id="ARBA00022842"/>
    </source>
</evidence>
<evidence type="ECO:0000256" key="10">
    <source>
        <dbReference type="ARBA" id="ARBA00023204"/>
    </source>
</evidence>
<dbReference type="FunFam" id="2.40.50.140:FF:000163">
    <property type="entry name" value="Probable DNA ligase"/>
    <property type="match status" value="1"/>
</dbReference>
<evidence type="ECO:0000256" key="5">
    <source>
        <dbReference type="ARBA" id="ARBA00022741"/>
    </source>
</evidence>
<evidence type="ECO:0000313" key="19">
    <source>
        <dbReference type="Proteomes" id="UP000619479"/>
    </source>
</evidence>
<dbReference type="InterPro" id="IPR050191">
    <property type="entry name" value="ATP-dep_DNA_ligase"/>
</dbReference>
<evidence type="ECO:0000256" key="12">
    <source>
        <dbReference type="ARBA" id="ARBA00034003"/>
    </source>
</evidence>
<evidence type="ECO:0000256" key="7">
    <source>
        <dbReference type="ARBA" id="ARBA00022840"/>
    </source>
</evidence>
<keyword evidence="8" id="KW-0460">Magnesium</keyword>
<proteinExistence type="inferred from homology"/>
<evidence type="ECO:0000256" key="16">
    <source>
        <dbReference type="SAM" id="MobiDB-lite"/>
    </source>
</evidence>
<dbReference type="InterPro" id="IPR012309">
    <property type="entry name" value="DNA_ligase_ATP-dep_C"/>
</dbReference>
<keyword evidence="5 14" id="KW-0547">Nucleotide-binding</keyword>
<evidence type="ECO:0000259" key="17">
    <source>
        <dbReference type="PROSITE" id="PS50160"/>
    </source>
</evidence>
<dbReference type="InterPro" id="IPR000977">
    <property type="entry name" value="DNA_ligase_ATP-dep"/>
</dbReference>
<evidence type="ECO:0000256" key="14">
    <source>
        <dbReference type="RuleBase" id="RU000617"/>
    </source>
</evidence>
<sequence length="523" mass="54748">MGFVRFTDIAATSAAVAATGGRKAKIELLAGALRQLEPDEIAAGSAFLAGELRQRQTGVGYAGLRNRPAPAAEPSLTVAGVDAAIAEIATVAGTGSQARRRELLGALFGAATADEQRLLVGLFGGELRQGAQAGLLAEAIAVAAQVPVTAVRRALLLSGDLKQVAVAALAGGSAALAEIRLTVGIPLTPMLAQSAPDVGAALLATGAPAVVDTKLDGIRIQVHRSGDEVAVFTRSLDEITERLPEVVASVRALPLREVVLDGEAMALDERGRPRPFQETSSRAATRAGGKGGAGRRSGADGKGAEGPSLVPYFFDLLHLDGTDLLDEPGRVRWAALADALPAELIVGRTTVETEEQAAAVFAAAVGAGQEGVVVKAPDAPYDVGRRGSAWVKVKPRHTLDLVVLAVEWGHGRRRGWLSNLHLGARDPESGGFVMLGKTFKGLTDELLRWQTERFKELAVEDNGWVVRVRPEQVVEIAFDGVQTSPRYPGGVALRFARVLRYREDKTAAEADTIDAVRAIGGTL</sequence>
<dbReference type="GO" id="GO:0046872">
    <property type="term" value="F:metal ion binding"/>
    <property type="evidence" value="ECO:0007669"/>
    <property type="project" value="UniProtKB-KW"/>
</dbReference>
<dbReference type="InterPro" id="IPR016059">
    <property type="entry name" value="DNA_ligase_ATP-dep_CS"/>
</dbReference>
<dbReference type="Pfam" id="PF04679">
    <property type="entry name" value="DNA_ligase_A_C"/>
    <property type="match status" value="1"/>
</dbReference>
<gene>
    <name evidence="18" type="primary">lig_2</name>
    <name evidence="18" type="ORF">Acy02nite_24480</name>
</gene>
<dbReference type="InterPro" id="IPR012310">
    <property type="entry name" value="DNA_ligase_ATP-dep_cent"/>
</dbReference>
<dbReference type="GO" id="GO:0051301">
    <property type="term" value="P:cell division"/>
    <property type="evidence" value="ECO:0007669"/>
    <property type="project" value="UniProtKB-KW"/>
</dbReference>
<comment type="caution">
    <text evidence="18">The sequence shown here is derived from an EMBL/GenBank/DDBJ whole genome shotgun (WGS) entry which is preliminary data.</text>
</comment>
<dbReference type="EC" id="6.5.1.1" evidence="14"/>
<dbReference type="GO" id="GO:0006260">
    <property type="term" value="P:DNA replication"/>
    <property type="evidence" value="ECO:0007669"/>
    <property type="project" value="UniProtKB-KW"/>
</dbReference>
<evidence type="ECO:0000256" key="15">
    <source>
        <dbReference type="RuleBase" id="RU004196"/>
    </source>
</evidence>
<dbReference type="GO" id="GO:0005524">
    <property type="term" value="F:ATP binding"/>
    <property type="evidence" value="ECO:0007669"/>
    <property type="project" value="UniProtKB-KW"/>
</dbReference>
<keyword evidence="6 14" id="KW-0227">DNA damage</keyword>
<name>A0A919M3H9_9ACTN</name>
<keyword evidence="10 14" id="KW-0234">DNA repair</keyword>
<keyword evidence="11" id="KW-0131">Cell cycle</keyword>
<dbReference type="InterPro" id="IPR012340">
    <property type="entry name" value="NA-bd_OB-fold"/>
</dbReference>
<evidence type="ECO:0000256" key="11">
    <source>
        <dbReference type="ARBA" id="ARBA00023306"/>
    </source>
</evidence>
<dbReference type="GO" id="GO:0003677">
    <property type="term" value="F:DNA binding"/>
    <property type="evidence" value="ECO:0007669"/>
    <property type="project" value="InterPro"/>
</dbReference>
<dbReference type="PROSITE" id="PS50160">
    <property type="entry name" value="DNA_LIGASE_A3"/>
    <property type="match status" value="1"/>
</dbReference>
<evidence type="ECO:0000256" key="4">
    <source>
        <dbReference type="ARBA" id="ARBA00022723"/>
    </source>
</evidence>
<dbReference type="GO" id="GO:0003910">
    <property type="term" value="F:DNA ligase (ATP) activity"/>
    <property type="evidence" value="ECO:0007669"/>
    <property type="project" value="UniProtKB-EC"/>
</dbReference>
<dbReference type="Pfam" id="PF01068">
    <property type="entry name" value="DNA_ligase_A_M"/>
    <property type="match status" value="1"/>
</dbReference>
<dbReference type="Pfam" id="PF04675">
    <property type="entry name" value="DNA_ligase_A_N"/>
    <property type="match status" value="1"/>
</dbReference>
<dbReference type="InterPro" id="IPR036599">
    <property type="entry name" value="DNA_ligase_N_sf"/>
</dbReference>
<dbReference type="PANTHER" id="PTHR45674:SF13">
    <property type="entry name" value="DNA LIGASE-RELATED"/>
    <property type="match status" value="1"/>
</dbReference>
<dbReference type="Gene3D" id="3.30.470.30">
    <property type="entry name" value="DNA ligase/mRNA capping enzyme"/>
    <property type="match status" value="1"/>
</dbReference>
<keyword evidence="7 14" id="KW-0067">ATP-binding</keyword>
<dbReference type="Gene3D" id="1.10.3260.10">
    <property type="entry name" value="DNA ligase, ATP-dependent, N-terminal domain"/>
    <property type="match status" value="1"/>
</dbReference>
<dbReference type="InterPro" id="IPR012308">
    <property type="entry name" value="DNA_ligase_ATP-dep_N"/>
</dbReference>
<dbReference type="NCBIfam" id="NF002868">
    <property type="entry name" value="PRK03180.1"/>
    <property type="match status" value="1"/>
</dbReference>
<keyword evidence="1 14" id="KW-0436">Ligase</keyword>
<dbReference type="CDD" id="cd07972">
    <property type="entry name" value="OBF_DNA_ligase_Arch_LigB"/>
    <property type="match status" value="1"/>
</dbReference>
<dbReference type="RefSeq" id="WP_203740054.1">
    <property type="nucleotide sequence ID" value="NZ_BAAAUC010000034.1"/>
</dbReference>
<feature type="domain" description="ATP-dependent DNA ligase family profile" evidence="17">
    <location>
        <begin position="312"/>
        <end position="426"/>
    </location>
</feature>
<keyword evidence="2" id="KW-0132">Cell division</keyword>
<dbReference type="GO" id="GO:0006281">
    <property type="term" value="P:DNA repair"/>
    <property type="evidence" value="ECO:0007669"/>
    <property type="project" value="UniProtKB-KW"/>
</dbReference>
<dbReference type="NCBIfam" id="TIGR00574">
    <property type="entry name" value="dnl1"/>
    <property type="match status" value="1"/>
</dbReference>
<evidence type="ECO:0000256" key="13">
    <source>
        <dbReference type="ARBA" id="ARBA00054532"/>
    </source>
</evidence>
<evidence type="ECO:0000256" key="9">
    <source>
        <dbReference type="ARBA" id="ARBA00023172"/>
    </source>
</evidence>
<evidence type="ECO:0000256" key="3">
    <source>
        <dbReference type="ARBA" id="ARBA00022705"/>
    </source>
</evidence>
<dbReference type="SUPFAM" id="SSF117018">
    <property type="entry name" value="ATP-dependent DNA ligase DNA-binding domain"/>
    <property type="match status" value="1"/>
</dbReference>
<keyword evidence="19" id="KW-1185">Reference proteome</keyword>
<dbReference type="Proteomes" id="UP000619479">
    <property type="component" value="Unassembled WGS sequence"/>
</dbReference>
<dbReference type="AlphaFoldDB" id="A0A919M3H9"/>
<feature type="region of interest" description="Disordered" evidence="16">
    <location>
        <begin position="269"/>
        <end position="303"/>
    </location>
</feature>
<keyword evidence="3" id="KW-0235">DNA replication</keyword>
<reference evidence="18" key="1">
    <citation type="submission" date="2021-01" db="EMBL/GenBank/DDBJ databases">
        <title>Whole genome shotgun sequence of Actinoplanes cyaneus NBRC 14990.</title>
        <authorList>
            <person name="Komaki H."/>
            <person name="Tamura T."/>
        </authorList>
    </citation>
    <scope>NUCLEOTIDE SEQUENCE</scope>
    <source>
        <strain evidence="18">NBRC 14990</strain>
    </source>
</reference>
<comment type="similarity">
    <text evidence="15">Belongs to the ATP-dependent DNA ligase family.</text>
</comment>
<dbReference type="EMBL" id="BOMH01000017">
    <property type="protein sequence ID" value="GID64567.1"/>
    <property type="molecule type" value="Genomic_DNA"/>
</dbReference>
<dbReference type="GO" id="GO:0071897">
    <property type="term" value="P:DNA biosynthetic process"/>
    <property type="evidence" value="ECO:0007669"/>
    <property type="project" value="InterPro"/>
</dbReference>
<dbReference type="GO" id="GO:0006310">
    <property type="term" value="P:DNA recombination"/>
    <property type="evidence" value="ECO:0007669"/>
    <property type="project" value="UniProtKB-KW"/>
</dbReference>
<dbReference type="Gene3D" id="2.40.50.140">
    <property type="entry name" value="Nucleic acid-binding proteins"/>
    <property type="match status" value="1"/>
</dbReference>
<comment type="function">
    <text evidence="13">DNA ligase that seals nicks in double-stranded DNA during DNA replication, DNA recombination and DNA repair.</text>
</comment>
<dbReference type="SUPFAM" id="SSF50249">
    <property type="entry name" value="Nucleic acid-binding proteins"/>
    <property type="match status" value="1"/>
</dbReference>
<dbReference type="PROSITE" id="PS00697">
    <property type="entry name" value="DNA_LIGASE_A1"/>
    <property type="match status" value="1"/>
</dbReference>